<sequence>MANKRFNEQAKKKKKEIKSDAGFSESVQDKIIVNLDDEFTVAKNNLTDIFNNGDDYYDMIHCVREKTQFDDEPNIYLPEYLSRLLAEQGNFCAQYFGSRDYVDIYMESDDLQDVAESKATKKLLNTILNDPDIHYYHKLNRLKMAISPKGYGVLKGSYKQVIEQRISGYDEREEYITDEEGNFLDIDGGIMFDPEFQEPAIENISEPIYEDVVVEDIPNFDIYPNRDVFWSPEYVYSLQDKRYVIFRAEKSLDDLREEAEQMGYFNLKILEEKYKAYITSSDKQYDGKTKEMPTFTVSPLFQIKERWGKYPCIDIERDEKGKVISAKPGYKNDGSRDDKAENIECIVTGASYGEGENSIKEIIRFQPSPHSKRPMVRFLCYVDENKDAGFGDGEGAIELQVAANDNFNLGLYRTLLATKPHFLGRKWRNIPEKIRVHSEDVTQLENMDDLQELIIKDDISGSIGQGQMLGNALDRLTAYSPLTMGDQPDRRETATVGAILDQRASIRQGLKNLNMEFIGFNEFYEMILTLCNDFMLPETLEKLIGEFAFAYNPERKDRFKPVTQAIETEHSKGQKVQMWQNIMQIAGNVPNPRTPMVLNYIIGQILEITGGDFKVFKKYMFEEDPQAIVQWNMIMGMGQNGGMPPPQPQGMQGGNAAMGGQASPPQNQQGLGQSGMEQQARQAMQ</sequence>
<name>A0A6M3KGT2_9ZZZZ</name>
<organism evidence="3">
    <name type="scientific">viral metagenome</name>
    <dbReference type="NCBI Taxonomy" id="1070528"/>
    <lineage>
        <taxon>unclassified sequences</taxon>
        <taxon>metagenomes</taxon>
        <taxon>organismal metagenomes</taxon>
    </lineage>
</organism>
<accession>A0A6M3KGT2</accession>
<proteinExistence type="predicted"/>
<evidence type="ECO:0000313" key="3">
    <source>
        <dbReference type="EMBL" id="QJA81199.1"/>
    </source>
</evidence>
<gene>
    <name evidence="3" type="ORF">MM415A00570_0010</name>
    <name evidence="2" type="ORF">MM415B00353_0065</name>
</gene>
<dbReference type="EMBL" id="MT141554">
    <property type="protein sequence ID" value="QJA66418.1"/>
    <property type="molecule type" value="Genomic_DNA"/>
</dbReference>
<reference evidence="3" key="1">
    <citation type="submission" date="2020-03" db="EMBL/GenBank/DDBJ databases">
        <title>The deep terrestrial virosphere.</title>
        <authorList>
            <person name="Holmfeldt K."/>
            <person name="Nilsson E."/>
            <person name="Simone D."/>
            <person name="Lopez-Fernandez M."/>
            <person name="Wu X."/>
            <person name="de Brujin I."/>
            <person name="Lundin D."/>
            <person name="Andersson A."/>
            <person name="Bertilsson S."/>
            <person name="Dopson M."/>
        </authorList>
    </citation>
    <scope>NUCLEOTIDE SEQUENCE</scope>
    <source>
        <strain evidence="3">MM415A00570</strain>
        <strain evidence="2">MM415B00353</strain>
    </source>
</reference>
<protein>
    <recommendedName>
        <fullName evidence="4">Portal protein</fullName>
    </recommendedName>
</protein>
<feature type="compositionally biased region" description="Polar residues" evidence="1">
    <location>
        <begin position="663"/>
        <end position="685"/>
    </location>
</feature>
<dbReference type="EMBL" id="MT142451">
    <property type="protein sequence ID" value="QJA81199.1"/>
    <property type="molecule type" value="Genomic_DNA"/>
</dbReference>
<feature type="region of interest" description="Disordered" evidence="1">
    <location>
        <begin position="639"/>
        <end position="685"/>
    </location>
</feature>
<evidence type="ECO:0008006" key="4">
    <source>
        <dbReference type="Google" id="ProtNLM"/>
    </source>
</evidence>
<dbReference type="AlphaFoldDB" id="A0A6M3KGT2"/>
<evidence type="ECO:0000256" key="1">
    <source>
        <dbReference type="SAM" id="MobiDB-lite"/>
    </source>
</evidence>
<evidence type="ECO:0000313" key="2">
    <source>
        <dbReference type="EMBL" id="QJA66418.1"/>
    </source>
</evidence>